<reference evidence="3 4" key="1">
    <citation type="submission" date="2020-11" db="EMBL/GenBank/DDBJ databases">
        <title>Streptomyces spirodelae sp. nov., isolated from duckweed.</title>
        <authorList>
            <person name="Saimee Y."/>
            <person name="Duangmal K."/>
        </authorList>
    </citation>
    <scope>NUCLEOTIDE SEQUENCE [LARGE SCALE GENOMIC DNA]</scope>
    <source>
        <strain evidence="3 4">S16-07</strain>
    </source>
</reference>
<proteinExistence type="predicted"/>
<name>A0ABS3X7K9_9ACTN</name>
<feature type="domain" description="Helix-turn-helix" evidence="2">
    <location>
        <begin position="118"/>
        <end position="158"/>
    </location>
</feature>
<feature type="compositionally biased region" description="Polar residues" evidence="1">
    <location>
        <begin position="57"/>
        <end position="66"/>
    </location>
</feature>
<sequence>MHADQQRSPLGAASGQPPQKATEPPHKCPRAASDSAEGLAAPYFCGTSRAFCGAHPSNHNTPGQQPSSRVSADSAVSAAGVPSSQSARKPRRRSTLANRRATGPTDELLPLTAVLDELGITRATWYRWRNRGWGPRARRLPNGHLRVRRSDLDEFQAELEAA</sequence>
<dbReference type="InterPro" id="IPR041657">
    <property type="entry name" value="HTH_17"/>
</dbReference>
<dbReference type="InterPro" id="IPR009061">
    <property type="entry name" value="DNA-bd_dom_put_sf"/>
</dbReference>
<keyword evidence="4" id="KW-1185">Reference proteome</keyword>
<feature type="region of interest" description="Disordered" evidence="1">
    <location>
        <begin position="1"/>
        <end position="34"/>
    </location>
</feature>
<evidence type="ECO:0000256" key="1">
    <source>
        <dbReference type="SAM" id="MobiDB-lite"/>
    </source>
</evidence>
<evidence type="ECO:0000259" key="2">
    <source>
        <dbReference type="Pfam" id="PF12728"/>
    </source>
</evidence>
<feature type="region of interest" description="Disordered" evidence="1">
    <location>
        <begin position="51"/>
        <end position="105"/>
    </location>
</feature>
<feature type="compositionally biased region" description="Low complexity" evidence="1">
    <location>
        <begin position="67"/>
        <end position="87"/>
    </location>
</feature>
<organism evidence="3 4">
    <name type="scientific">Streptomyces oryzae</name>
    <dbReference type="NCBI Taxonomy" id="1434886"/>
    <lineage>
        <taxon>Bacteria</taxon>
        <taxon>Bacillati</taxon>
        <taxon>Actinomycetota</taxon>
        <taxon>Actinomycetes</taxon>
        <taxon>Kitasatosporales</taxon>
        <taxon>Streptomycetaceae</taxon>
        <taxon>Streptomyces</taxon>
    </lineage>
</organism>
<dbReference type="Proteomes" id="UP001519064">
    <property type="component" value="Unassembled WGS sequence"/>
</dbReference>
<accession>A0ABS3X7K9</accession>
<comment type="caution">
    <text evidence="3">The sequence shown here is derived from an EMBL/GenBank/DDBJ whole genome shotgun (WGS) entry which is preliminary data.</text>
</comment>
<dbReference type="EMBL" id="JADKMA010000021">
    <property type="protein sequence ID" value="MBO8191369.1"/>
    <property type="molecule type" value="Genomic_DNA"/>
</dbReference>
<evidence type="ECO:0000313" key="4">
    <source>
        <dbReference type="Proteomes" id="UP001519064"/>
    </source>
</evidence>
<evidence type="ECO:0000313" key="3">
    <source>
        <dbReference type="EMBL" id="MBO8191369.1"/>
    </source>
</evidence>
<dbReference type="Pfam" id="PF12728">
    <property type="entry name" value="HTH_17"/>
    <property type="match status" value="1"/>
</dbReference>
<protein>
    <submittedName>
        <fullName evidence="3">Helix-turn-helix domain-containing protein</fullName>
    </submittedName>
</protein>
<gene>
    <name evidence="3" type="ORF">ITI46_06635</name>
</gene>
<dbReference type="SUPFAM" id="SSF46955">
    <property type="entry name" value="Putative DNA-binding domain"/>
    <property type="match status" value="1"/>
</dbReference>